<keyword evidence="2" id="KW-1185">Reference proteome</keyword>
<reference evidence="3" key="1">
    <citation type="submission" date="2017-02" db="UniProtKB">
        <authorList>
            <consortium name="WormBaseParasite"/>
        </authorList>
    </citation>
    <scope>IDENTIFICATION</scope>
</reference>
<dbReference type="Proteomes" id="UP000274429">
    <property type="component" value="Unassembled WGS sequence"/>
</dbReference>
<proteinExistence type="predicted"/>
<gene>
    <name evidence="1" type="ORF">TTAC_LOCUS10338</name>
</gene>
<sequence length="207" mass="22742">MCIGPLKGEVALSFKVEGKPVTMTAVIPSPSSAVETGFPSSQRLLHRYTASLQITELLDRYSATGSDEDRASIVDLPSKCSPILVDRSLSLRPPFDTVVEEPESDIILKIAELQLFSGAWTRSPELTKALSLPSAKMDSVPTQFIGFHEDIWTTALVLAFLRLKTIKQQTEWQLLAKKAHDWLRKVMDEATANQAIEVACQTIGGTT</sequence>
<evidence type="ECO:0000313" key="2">
    <source>
        <dbReference type="Proteomes" id="UP000274429"/>
    </source>
</evidence>
<protein>
    <submittedName>
        <fullName evidence="3">SET domain-containing protein</fullName>
    </submittedName>
</protein>
<dbReference type="OrthoDB" id="1729737at2759"/>
<reference evidence="1 2" key="2">
    <citation type="submission" date="2018-11" db="EMBL/GenBank/DDBJ databases">
        <authorList>
            <consortium name="Pathogen Informatics"/>
        </authorList>
    </citation>
    <scope>NUCLEOTIDE SEQUENCE [LARGE SCALE GENOMIC DNA]</scope>
</reference>
<dbReference type="WBParaSite" id="TTAC_0001035501-mRNA-1">
    <property type="protein sequence ID" value="TTAC_0001035501-mRNA-1"/>
    <property type="gene ID" value="TTAC_0001035501"/>
</dbReference>
<evidence type="ECO:0000313" key="3">
    <source>
        <dbReference type="WBParaSite" id="TTAC_0001035501-mRNA-1"/>
    </source>
</evidence>
<name>A0A0R3X9X8_HYDTA</name>
<dbReference type="AlphaFoldDB" id="A0A0R3X9X8"/>
<dbReference type="EMBL" id="UYWX01021568">
    <property type="protein sequence ID" value="VDM35318.1"/>
    <property type="molecule type" value="Genomic_DNA"/>
</dbReference>
<organism evidence="3">
    <name type="scientific">Hydatigena taeniaeformis</name>
    <name type="common">Feline tapeworm</name>
    <name type="synonym">Taenia taeniaeformis</name>
    <dbReference type="NCBI Taxonomy" id="6205"/>
    <lineage>
        <taxon>Eukaryota</taxon>
        <taxon>Metazoa</taxon>
        <taxon>Spiralia</taxon>
        <taxon>Lophotrochozoa</taxon>
        <taxon>Platyhelminthes</taxon>
        <taxon>Cestoda</taxon>
        <taxon>Eucestoda</taxon>
        <taxon>Cyclophyllidea</taxon>
        <taxon>Taeniidae</taxon>
        <taxon>Hydatigera</taxon>
    </lineage>
</organism>
<evidence type="ECO:0000313" key="1">
    <source>
        <dbReference type="EMBL" id="VDM35318.1"/>
    </source>
</evidence>
<accession>A0A0R3X9X8</accession>
<dbReference type="STRING" id="6205.A0A0R3X9X8"/>